<evidence type="ECO:0000313" key="2">
    <source>
        <dbReference type="EMBL" id="AEA46651.1"/>
    </source>
</evidence>
<dbReference type="Proteomes" id="UP000008136">
    <property type="component" value="Chromosome"/>
</dbReference>
<dbReference type="InterPro" id="IPR012348">
    <property type="entry name" value="RNR-like"/>
</dbReference>
<dbReference type="SUPFAM" id="SSF47240">
    <property type="entry name" value="Ferritin-like"/>
    <property type="match status" value="1"/>
</dbReference>
<dbReference type="Pfam" id="PF04945">
    <property type="entry name" value="YHS"/>
    <property type="match status" value="1"/>
</dbReference>
<accession>F2KQT9</accession>
<dbReference type="InterPro" id="IPR007029">
    <property type="entry name" value="YHS_dom"/>
</dbReference>
<reference evidence="2 3" key="1">
    <citation type="submission" date="2011-03" db="EMBL/GenBank/DDBJ databases">
        <title>The complete genome of Archaeoglobus veneficus SNP6.</title>
        <authorList>
            <consortium name="US DOE Joint Genome Institute (JGI-PGF)"/>
            <person name="Lucas S."/>
            <person name="Copeland A."/>
            <person name="Lapidus A."/>
            <person name="Bruce D."/>
            <person name="Goodwin L."/>
            <person name="Pitluck S."/>
            <person name="Kyrpides N."/>
            <person name="Mavromatis K."/>
            <person name="Pagani I."/>
            <person name="Ivanova N."/>
            <person name="Mikhailova N."/>
            <person name="Lu M."/>
            <person name="Detter J.C."/>
            <person name="Tapia R."/>
            <person name="Han C."/>
            <person name="Land M."/>
            <person name="Hauser L."/>
            <person name="Markowitz V."/>
            <person name="Cheng J.-F."/>
            <person name="Hugenholtz P."/>
            <person name="Woyke T."/>
            <person name="Wu D."/>
            <person name="Spring S."/>
            <person name="Brambilla E."/>
            <person name="Klenk H.-P."/>
            <person name="Eisen J.A."/>
        </authorList>
    </citation>
    <scope>NUCLEOTIDE SEQUENCE [LARGE SCALE GENOMIC DNA]</scope>
    <source>
        <strain>SNP6</strain>
    </source>
</reference>
<dbReference type="GO" id="GO:0016491">
    <property type="term" value="F:oxidoreductase activity"/>
    <property type="evidence" value="ECO:0007669"/>
    <property type="project" value="InterPro"/>
</dbReference>
<feature type="domain" description="YHS" evidence="1">
    <location>
        <begin position="1"/>
        <end position="39"/>
    </location>
</feature>
<dbReference type="HOGENOM" id="CLU_185152_1_0_2"/>
<name>F2KQT9_ARCVS</name>
<dbReference type="AlphaFoldDB" id="F2KQT9"/>
<dbReference type="EMBL" id="CP002588">
    <property type="protein sequence ID" value="AEA46651.1"/>
    <property type="molecule type" value="Genomic_DNA"/>
</dbReference>
<dbReference type="STRING" id="693661.Arcve_0630"/>
<protein>
    <submittedName>
        <fullName evidence="2">YHS domain-containing protein</fullName>
    </submittedName>
</protein>
<evidence type="ECO:0000259" key="1">
    <source>
        <dbReference type="Pfam" id="PF04945"/>
    </source>
</evidence>
<dbReference type="InterPro" id="IPR009078">
    <property type="entry name" value="Ferritin-like_SF"/>
</dbReference>
<proteinExistence type="predicted"/>
<dbReference type="eggNOG" id="arCOG04507">
    <property type="taxonomic scope" value="Archaea"/>
</dbReference>
<sequence length="46" mass="5446">MEVDEKTAKFKTEYKGKTYYFCAPGCKYMFEKNPEKYLKEGPVGMH</sequence>
<keyword evidence="3" id="KW-1185">Reference proteome</keyword>
<organism evidence="2 3">
    <name type="scientific">Archaeoglobus veneficus (strain DSM 11195 / SNP6)</name>
    <dbReference type="NCBI Taxonomy" id="693661"/>
    <lineage>
        <taxon>Archaea</taxon>
        <taxon>Methanobacteriati</taxon>
        <taxon>Methanobacteriota</taxon>
        <taxon>Archaeoglobi</taxon>
        <taxon>Archaeoglobales</taxon>
        <taxon>Archaeoglobaceae</taxon>
        <taxon>Archaeoglobus</taxon>
    </lineage>
</organism>
<dbReference type="KEGG" id="ave:Arcve_0630"/>
<gene>
    <name evidence="2" type="ordered locus">Arcve_0630</name>
</gene>
<evidence type="ECO:0000313" key="3">
    <source>
        <dbReference type="Proteomes" id="UP000008136"/>
    </source>
</evidence>
<dbReference type="Gene3D" id="1.10.620.20">
    <property type="entry name" value="Ribonucleotide Reductase, subunit A"/>
    <property type="match status" value="1"/>
</dbReference>